<proteinExistence type="predicted"/>
<evidence type="ECO:0000313" key="1">
    <source>
        <dbReference type="EMBL" id="SDP59146.1"/>
    </source>
</evidence>
<dbReference type="STRING" id="443156.SAMN04489867_3045"/>
<organism evidence="1 2">
    <name type="scientific">Pedococcus dokdonensis</name>
    <dbReference type="NCBI Taxonomy" id="443156"/>
    <lineage>
        <taxon>Bacteria</taxon>
        <taxon>Bacillati</taxon>
        <taxon>Actinomycetota</taxon>
        <taxon>Actinomycetes</taxon>
        <taxon>Micrococcales</taxon>
        <taxon>Intrasporangiaceae</taxon>
        <taxon>Pedococcus</taxon>
    </lineage>
</organism>
<dbReference type="AlphaFoldDB" id="A0A1H0TZZ8"/>
<dbReference type="Proteomes" id="UP000199077">
    <property type="component" value="Chromosome I"/>
</dbReference>
<keyword evidence="2" id="KW-1185">Reference proteome</keyword>
<sequence>MTINDLARTPGVGSRPDAEMVLGAVGRRILGL</sequence>
<name>A0A1H0TZZ8_9MICO</name>
<gene>
    <name evidence="1" type="ORF">SAMN04489867_3045</name>
</gene>
<dbReference type="EMBL" id="LT629711">
    <property type="protein sequence ID" value="SDP59146.1"/>
    <property type="molecule type" value="Genomic_DNA"/>
</dbReference>
<accession>A0A1H0TZZ8</accession>
<reference evidence="2" key="1">
    <citation type="submission" date="2016-10" db="EMBL/GenBank/DDBJ databases">
        <authorList>
            <person name="Varghese N."/>
            <person name="Submissions S."/>
        </authorList>
    </citation>
    <scope>NUCLEOTIDE SEQUENCE [LARGE SCALE GENOMIC DNA]</scope>
    <source>
        <strain evidence="2">DSM 22329</strain>
    </source>
</reference>
<protein>
    <submittedName>
        <fullName evidence="1">Uncharacterized protein</fullName>
    </submittedName>
</protein>
<evidence type="ECO:0000313" key="2">
    <source>
        <dbReference type="Proteomes" id="UP000199077"/>
    </source>
</evidence>